<proteinExistence type="predicted"/>
<name>A0A9X3ULC7_9HYPH</name>
<protein>
    <submittedName>
        <fullName evidence="2">DUF3750 domain-containing protein</fullName>
    </submittedName>
</protein>
<keyword evidence="1" id="KW-1133">Transmembrane helix</keyword>
<evidence type="ECO:0000313" key="3">
    <source>
        <dbReference type="Proteomes" id="UP001151234"/>
    </source>
</evidence>
<keyword evidence="1" id="KW-0472">Membrane</keyword>
<dbReference type="InterPro" id="IPR022224">
    <property type="entry name" value="DUF3750"/>
</dbReference>
<sequence length="275" mass="29838">MVNNAVHQSRGLHAAEPFSNLLNMKYVFLALVLAFVAPLFAQMTIYALSGPQPHWRSADRSASGLAPEPAEEKAAIVQVYAARAYRWRGIFGVHTWLATKEEGASDYTRYDVIGWGRALRRSIGPPDGRWVGNTPQLLFEARGAVAARMIPQIEAAIAAYPYAGNGSYTLWPGPNSNSFIAAIARKVPELTVSLPSLAIGKDYASGWLTVMEMPSNTGWQISIAGYGGIGFGRVEGIELHVLGQTLGIDLFRPAIKLPGIGRLGLERSDRFGLRS</sequence>
<keyword evidence="3" id="KW-1185">Reference proteome</keyword>
<organism evidence="2 3">
    <name type="scientific">Hoeflea prorocentri</name>
    <dbReference type="NCBI Taxonomy" id="1922333"/>
    <lineage>
        <taxon>Bacteria</taxon>
        <taxon>Pseudomonadati</taxon>
        <taxon>Pseudomonadota</taxon>
        <taxon>Alphaproteobacteria</taxon>
        <taxon>Hyphomicrobiales</taxon>
        <taxon>Rhizobiaceae</taxon>
        <taxon>Hoeflea</taxon>
    </lineage>
</organism>
<dbReference type="RefSeq" id="WP_267992091.1">
    <property type="nucleotide sequence ID" value="NZ_JAPJZI010000001.1"/>
</dbReference>
<dbReference type="AlphaFoldDB" id="A0A9X3ULC7"/>
<accession>A0A9X3ULC7</accession>
<feature type="transmembrane region" description="Helical" evidence="1">
    <location>
        <begin position="26"/>
        <end position="48"/>
    </location>
</feature>
<dbReference type="Pfam" id="PF12570">
    <property type="entry name" value="DUF3750"/>
    <property type="match status" value="1"/>
</dbReference>
<reference evidence="2" key="1">
    <citation type="submission" date="2022-11" db="EMBL/GenBank/DDBJ databases">
        <title>Draft genome sequence of Hoeflea poritis E7-10 and Hoeflea prorocentri PM5-8, separated from scleractinian coral Porites lutea and marine dinoflagellate.</title>
        <authorList>
            <person name="Zhang G."/>
            <person name="Wei Q."/>
            <person name="Cai L."/>
        </authorList>
    </citation>
    <scope>NUCLEOTIDE SEQUENCE</scope>
    <source>
        <strain evidence="2">PM5-8</strain>
    </source>
</reference>
<comment type="caution">
    <text evidence="2">The sequence shown here is derived from an EMBL/GenBank/DDBJ whole genome shotgun (WGS) entry which is preliminary data.</text>
</comment>
<evidence type="ECO:0000313" key="2">
    <source>
        <dbReference type="EMBL" id="MDA5400491.1"/>
    </source>
</evidence>
<dbReference type="EMBL" id="JAPJZI010000001">
    <property type="protein sequence ID" value="MDA5400491.1"/>
    <property type="molecule type" value="Genomic_DNA"/>
</dbReference>
<keyword evidence="1" id="KW-0812">Transmembrane</keyword>
<gene>
    <name evidence="2" type="ORF">OQ273_18090</name>
</gene>
<dbReference type="Proteomes" id="UP001151234">
    <property type="component" value="Unassembled WGS sequence"/>
</dbReference>
<evidence type="ECO:0000256" key="1">
    <source>
        <dbReference type="SAM" id="Phobius"/>
    </source>
</evidence>